<feature type="domain" description="Retrovirus-related Pol polyprotein from transposon TNT 1-94-like beta-barrel" evidence="3">
    <location>
        <begin position="220"/>
        <end position="300"/>
    </location>
</feature>
<evidence type="ECO:0000313" key="5">
    <source>
        <dbReference type="Proteomes" id="UP001472677"/>
    </source>
</evidence>
<organism evidence="4 5">
    <name type="scientific">Hibiscus sabdariffa</name>
    <name type="common">roselle</name>
    <dbReference type="NCBI Taxonomy" id="183260"/>
    <lineage>
        <taxon>Eukaryota</taxon>
        <taxon>Viridiplantae</taxon>
        <taxon>Streptophyta</taxon>
        <taxon>Embryophyta</taxon>
        <taxon>Tracheophyta</taxon>
        <taxon>Spermatophyta</taxon>
        <taxon>Magnoliopsida</taxon>
        <taxon>eudicotyledons</taxon>
        <taxon>Gunneridae</taxon>
        <taxon>Pentapetalae</taxon>
        <taxon>rosids</taxon>
        <taxon>malvids</taxon>
        <taxon>Malvales</taxon>
        <taxon>Malvaceae</taxon>
        <taxon>Malvoideae</taxon>
        <taxon>Hibiscus</taxon>
    </lineage>
</organism>
<dbReference type="InterPro" id="IPR025724">
    <property type="entry name" value="GAG-pre-integrase_dom"/>
</dbReference>
<evidence type="ECO:0000259" key="2">
    <source>
        <dbReference type="Pfam" id="PF13976"/>
    </source>
</evidence>
<sequence length="536" mass="59950">MNLSINKCVALFDNFFEENVYNHIDQETHARTSWEKLESLYASKSGNNKLFLLKKLMTLKYKVGTFTADHVSECQSVMNQLLGMGVKFDDESLGLWLLATLPDSWETFRVSLINSAPRGIITLDFAKSGVLNEEVRRRSQGSTLQSEVLVTENREEIEKRMKGHIKKYCFKWKSENKGCGDKHDRNDDEKSERVGAVTREDLLVICDENLVNLACDETSWMIDTGASIHVTSRRDFFTSYTPSDFGVLKMGNDGLVSITGMGDVSLVSNNGTKLILKDVRHAPDIHLNLISAGRLDDDGFCNTFSDGQWRLTKGSLVVARGKKSSNLYLMQASTSRDTVNVTVNDSSTELWYKQLSHMSEKGLNCLAKKNQLSGLKNAALKSCFHCLAGKQRRVSFSSRPPHRKAELLELVHSDVCGPIKTIDDIDKTEKEDSPDSGDLTDVNPVPLDPSSNPIQDDVHGDVNDDHQDIGDFDAPIDDVVTDQQQAPIAPPTVPLRRSSRDQRSSVKYSSDDYVILTDEGEPECYEEAMESECKDQ</sequence>
<evidence type="ECO:0000313" key="4">
    <source>
        <dbReference type="EMBL" id="KAK8572723.1"/>
    </source>
</evidence>
<name>A0ABR2F6W0_9ROSI</name>
<protein>
    <recommendedName>
        <fullName evidence="6">GAG-pre-integrase domain-containing protein</fullName>
    </recommendedName>
</protein>
<dbReference type="PANTHER" id="PTHR47592">
    <property type="entry name" value="PBF68 PROTEIN"/>
    <property type="match status" value="1"/>
</dbReference>
<dbReference type="Pfam" id="PF14223">
    <property type="entry name" value="Retrotran_gag_2"/>
    <property type="match status" value="1"/>
</dbReference>
<feature type="compositionally biased region" description="Basic and acidic residues" evidence="1">
    <location>
        <begin position="422"/>
        <end position="433"/>
    </location>
</feature>
<evidence type="ECO:0008006" key="6">
    <source>
        <dbReference type="Google" id="ProtNLM"/>
    </source>
</evidence>
<dbReference type="PANTHER" id="PTHR47592:SF31">
    <property type="entry name" value="ZINC FINGER, CCHC-TYPE-RELATED"/>
    <property type="match status" value="1"/>
</dbReference>
<dbReference type="InterPro" id="IPR054722">
    <property type="entry name" value="PolX-like_BBD"/>
</dbReference>
<feature type="region of interest" description="Disordered" evidence="1">
    <location>
        <begin position="422"/>
        <end position="513"/>
    </location>
</feature>
<feature type="domain" description="GAG-pre-integrase" evidence="2">
    <location>
        <begin position="326"/>
        <end position="391"/>
    </location>
</feature>
<comment type="caution">
    <text evidence="4">The sequence shown here is derived from an EMBL/GenBank/DDBJ whole genome shotgun (WGS) entry which is preliminary data.</text>
</comment>
<feature type="compositionally biased region" description="Basic and acidic residues" evidence="1">
    <location>
        <begin position="456"/>
        <end position="469"/>
    </location>
</feature>
<keyword evidence="5" id="KW-1185">Reference proteome</keyword>
<evidence type="ECO:0000259" key="3">
    <source>
        <dbReference type="Pfam" id="PF22936"/>
    </source>
</evidence>
<dbReference type="Proteomes" id="UP001472677">
    <property type="component" value="Unassembled WGS sequence"/>
</dbReference>
<dbReference type="Pfam" id="PF13976">
    <property type="entry name" value="gag_pre-integrs"/>
    <property type="match status" value="1"/>
</dbReference>
<dbReference type="Pfam" id="PF22936">
    <property type="entry name" value="Pol_BBD"/>
    <property type="match status" value="1"/>
</dbReference>
<accession>A0ABR2F6W0</accession>
<evidence type="ECO:0000256" key="1">
    <source>
        <dbReference type="SAM" id="MobiDB-lite"/>
    </source>
</evidence>
<feature type="compositionally biased region" description="Acidic residues" evidence="1">
    <location>
        <begin position="470"/>
        <end position="480"/>
    </location>
</feature>
<gene>
    <name evidence="4" type="ORF">V6N12_028770</name>
</gene>
<reference evidence="4 5" key="1">
    <citation type="journal article" date="2024" name="G3 (Bethesda)">
        <title>Genome assembly of Hibiscus sabdariffa L. provides insights into metabolisms of medicinal natural products.</title>
        <authorList>
            <person name="Kim T."/>
        </authorList>
    </citation>
    <scope>NUCLEOTIDE SEQUENCE [LARGE SCALE GENOMIC DNA]</scope>
    <source>
        <strain evidence="4">TK-2024</strain>
        <tissue evidence="4">Old leaves</tissue>
    </source>
</reference>
<proteinExistence type="predicted"/>
<dbReference type="EMBL" id="JBBPBM010000008">
    <property type="protein sequence ID" value="KAK8572723.1"/>
    <property type="molecule type" value="Genomic_DNA"/>
</dbReference>